<dbReference type="RefSeq" id="WP_204497751.1">
    <property type="nucleotide sequence ID" value="NZ_JAFBDR010000003.1"/>
</dbReference>
<name>A0ABS2MWP4_9BACI</name>
<dbReference type="Pfam" id="PF09339">
    <property type="entry name" value="HTH_IclR"/>
    <property type="match status" value="1"/>
</dbReference>
<dbReference type="Gene3D" id="1.10.10.10">
    <property type="entry name" value="Winged helix-like DNA-binding domain superfamily/Winged helix DNA-binding domain"/>
    <property type="match status" value="1"/>
</dbReference>
<evidence type="ECO:0000256" key="3">
    <source>
        <dbReference type="ARBA" id="ARBA00023163"/>
    </source>
</evidence>
<keyword evidence="1" id="KW-0805">Transcription regulation</keyword>
<dbReference type="InterPro" id="IPR005471">
    <property type="entry name" value="Tscrpt_reg_IclR_N"/>
</dbReference>
<dbReference type="GO" id="GO:0003677">
    <property type="term" value="F:DNA binding"/>
    <property type="evidence" value="ECO:0007669"/>
    <property type="project" value="UniProtKB-KW"/>
</dbReference>
<feature type="domain" description="HTH iclR-type" evidence="4">
    <location>
        <begin position="4"/>
        <end position="66"/>
    </location>
</feature>
<proteinExistence type="predicted"/>
<sequence>MPIIQSLDRALKILELFDEQNKELKISEISSKLNLNKSTAHSLLKTLKQHDYIKQNSDSGKYSLGLKLLERGQFVLNSMDIRTLSREYLVNLSATTAQTAHLVVLEGKSGVYIDKVEGSSTIVFSRVGRRVPIHSSAVGKVLVAFKSDKEIEHLLENYDFYKQTNNTITSKQAYLEELRIVVNSGLAVDNEENEPGVCCFAVPLFNHTGTVIAAISVSTTVFKLTPEMRELIMKKLKETALEISHQLGYQKSSLSG</sequence>
<evidence type="ECO:0000256" key="1">
    <source>
        <dbReference type="ARBA" id="ARBA00023015"/>
    </source>
</evidence>
<organism evidence="6 7">
    <name type="scientific">Aquibacillus albus</name>
    <dbReference type="NCBI Taxonomy" id="1168171"/>
    <lineage>
        <taxon>Bacteria</taxon>
        <taxon>Bacillati</taxon>
        <taxon>Bacillota</taxon>
        <taxon>Bacilli</taxon>
        <taxon>Bacillales</taxon>
        <taxon>Bacillaceae</taxon>
        <taxon>Aquibacillus</taxon>
    </lineage>
</organism>
<dbReference type="SMART" id="SM00346">
    <property type="entry name" value="HTH_ICLR"/>
    <property type="match status" value="1"/>
</dbReference>
<dbReference type="InterPro" id="IPR029016">
    <property type="entry name" value="GAF-like_dom_sf"/>
</dbReference>
<evidence type="ECO:0000313" key="7">
    <source>
        <dbReference type="Proteomes" id="UP001296943"/>
    </source>
</evidence>
<dbReference type="Gene3D" id="3.30.450.40">
    <property type="match status" value="1"/>
</dbReference>
<gene>
    <name evidence="6" type="ORF">JOC48_000799</name>
</gene>
<dbReference type="InterPro" id="IPR050707">
    <property type="entry name" value="HTH_MetabolicPath_Reg"/>
</dbReference>
<dbReference type="PANTHER" id="PTHR30136">
    <property type="entry name" value="HELIX-TURN-HELIX TRANSCRIPTIONAL REGULATOR, ICLR FAMILY"/>
    <property type="match status" value="1"/>
</dbReference>
<dbReference type="Proteomes" id="UP001296943">
    <property type="component" value="Unassembled WGS sequence"/>
</dbReference>
<evidence type="ECO:0000313" key="6">
    <source>
        <dbReference type="EMBL" id="MBM7570321.1"/>
    </source>
</evidence>
<feature type="domain" description="IclR-ED" evidence="5">
    <location>
        <begin position="67"/>
        <end position="249"/>
    </location>
</feature>
<dbReference type="PROSITE" id="PS51077">
    <property type="entry name" value="HTH_ICLR"/>
    <property type="match status" value="1"/>
</dbReference>
<evidence type="ECO:0000256" key="2">
    <source>
        <dbReference type="ARBA" id="ARBA00023125"/>
    </source>
</evidence>
<reference evidence="6 7" key="1">
    <citation type="submission" date="2021-01" db="EMBL/GenBank/DDBJ databases">
        <title>Genomic Encyclopedia of Type Strains, Phase IV (KMG-IV): sequencing the most valuable type-strain genomes for metagenomic binning, comparative biology and taxonomic classification.</title>
        <authorList>
            <person name="Goeker M."/>
        </authorList>
    </citation>
    <scope>NUCLEOTIDE SEQUENCE [LARGE SCALE GENOMIC DNA]</scope>
    <source>
        <strain evidence="6 7">DSM 23711</strain>
    </source>
</reference>
<dbReference type="PANTHER" id="PTHR30136:SF7">
    <property type="entry name" value="HTH-TYPE TRANSCRIPTIONAL REGULATOR KDGR-RELATED"/>
    <property type="match status" value="1"/>
</dbReference>
<protein>
    <submittedName>
        <fullName evidence="6">DNA-binding IclR family transcriptional regulator</fullName>
    </submittedName>
</protein>
<dbReference type="InterPro" id="IPR036388">
    <property type="entry name" value="WH-like_DNA-bd_sf"/>
</dbReference>
<comment type="caution">
    <text evidence="6">The sequence shown here is derived from an EMBL/GenBank/DDBJ whole genome shotgun (WGS) entry which is preliminary data.</text>
</comment>
<dbReference type="PROSITE" id="PS51078">
    <property type="entry name" value="ICLR_ED"/>
    <property type="match status" value="1"/>
</dbReference>
<evidence type="ECO:0000259" key="4">
    <source>
        <dbReference type="PROSITE" id="PS51077"/>
    </source>
</evidence>
<dbReference type="EMBL" id="JAFBDR010000003">
    <property type="protein sequence ID" value="MBM7570321.1"/>
    <property type="molecule type" value="Genomic_DNA"/>
</dbReference>
<dbReference type="InterPro" id="IPR036390">
    <property type="entry name" value="WH_DNA-bd_sf"/>
</dbReference>
<dbReference type="SUPFAM" id="SSF55781">
    <property type="entry name" value="GAF domain-like"/>
    <property type="match status" value="1"/>
</dbReference>
<keyword evidence="2 6" id="KW-0238">DNA-binding</keyword>
<dbReference type="Pfam" id="PF01614">
    <property type="entry name" value="IclR_C"/>
    <property type="match status" value="1"/>
</dbReference>
<accession>A0ABS2MWP4</accession>
<keyword evidence="3" id="KW-0804">Transcription</keyword>
<dbReference type="InterPro" id="IPR014757">
    <property type="entry name" value="Tscrpt_reg_IclR_C"/>
</dbReference>
<evidence type="ECO:0000259" key="5">
    <source>
        <dbReference type="PROSITE" id="PS51078"/>
    </source>
</evidence>
<keyword evidence="7" id="KW-1185">Reference proteome</keyword>
<dbReference type="SUPFAM" id="SSF46785">
    <property type="entry name" value="Winged helix' DNA-binding domain"/>
    <property type="match status" value="1"/>
</dbReference>